<evidence type="ECO:0000259" key="3">
    <source>
        <dbReference type="PROSITE" id="PS50043"/>
    </source>
</evidence>
<protein>
    <submittedName>
        <fullName evidence="4">Helix-turn-helix transcriptional regulator</fullName>
    </submittedName>
</protein>
<keyword evidence="5" id="KW-1185">Reference proteome</keyword>
<dbReference type="CDD" id="cd06170">
    <property type="entry name" value="LuxR_C_like"/>
    <property type="match status" value="1"/>
</dbReference>
<dbReference type="SUPFAM" id="SSF48452">
    <property type="entry name" value="TPR-like"/>
    <property type="match status" value="1"/>
</dbReference>
<dbReference type="InterPro" id="IPR000792">
    <property type="entry name" value="Tscrpt_reg_LuxR_C"/>
</dbReference>
<evidence type="ECO:0000313" key="5">
    <source>
        <dbReference type="Proteomes" id="UP000466683"/>
    </source>
</evidence>
<evidence type="ECO:0000313" key="4">
    <source>
        <dbReference type="EMBL" id="BBX93779.1"/>
    </source>
</evidence>
<evidence type="ECO:0000256" key="2">
    <source>
        <dbReference type="ARBA" id="ARBA00022840"/>
    </source>
</evidence>
<dbReference type="EMBL" id="AP022579">
    <property type="protein sequence ID" value="BBX93779.1"/>
    <property type="molecule type" value="Genomic_DNA"/>
</dbReference>
<feature type="domain" description="HTH luxR-type" evidence="3">
    <location>
        <begin position="859"/>
        <end position="921"/>
    </location>
</feature>
<dbReference type="Gene3D" id="1.10.10.10">
    <property type="entry name" value="Winged helix-like DNA-binding domain superfamily/Winged helix DNA-binding domain"/>
    <property type="match status" value="1"/>
</dbReference>
<dbReference type="SMART" id="SM00421">
    <property type="entry name" value="HTH_LUXR"/>
    <property type="match status" value="1"/>
</dbReference>
<evidence type="ECO:0000256" key="1">
    <source>
        <dbReference type="ARBA" id="ARBA00022741"/>
    </source>
</evidence>
<organism evidence="4 5">
    <name type="scientific">Mycolicibacterium boenickei</name>
    <dbReference type="NCBI Taxonomy" id="146017"/>
    <lineage>
        <taxon>Bacteria</taxon>
        <taxon>Bacillati</taxon>
        <taxon>Actinomycetota</taxon>
        <taxon>Actinomycetes</taxon>
        <taxon>Mycobacteriales</taxon>
        <taxon>Mycobacteriaceae</taxon>
        <taxon>Mycolicibacterium</taxon>
    </lineage>
</organism>
<dbReference type="PANTHER" id="PTHR16305">
    <property type="entry name" value="TESTICULAR SOLUBLE ADENYLYL CYCLASE"/>
    <property type="match status" value="1"/>
</dbReference>
<dbReference type="PRINTS" id="PR00038">
    <property type="entry name" value="HTHLUXR"/>
</dbReference>
<keyword evidence="1" id="KW-0547">Nucleotide-binding</keyword>
<dbReference type="InterPro" id="IPR041664">
    <property type="entry name" value="AAA_16"/>
</dbReference>
<name>A0ABM7J3J0_9MYCO</name>
<dbReference type="InterPro" id="IPR027417">
    <property type="entry name" value="P-loop_NTPase"/>
</dbReference>
<sequence>MSAPLESHAQEMTGRRAERAALDQLVAALRAGESRSLVIHGEAGIGKTALLDYLATRETGVRVLRAAGVESEMELAYAGLHQLCAPFLDRLDRLPAPQRDAMQVAFGISSGPTPDQFVFGLGLLGLLSQLAEERPLLCLIDDQQWLDCASAKSLAFVARRLGEESVGMVFATRERRIEVAGLPDLPIAELSEADARLLLDSVLRGPLDARVRDQIVTETHGNPLALLELPRGASAAELAGGFVLPRAESLTGALEENFRRRYTALPADTRRLLLIAAADPTGDAALVWRAAELLGIGPDSAVSAADSGLAEIGTQVRFRHPLVRSATYWSASGADRQSVHRALGEATDPALDPDRRSWHFAEAAPGPDAELSDDLERSAGQALGRGGLAAAAAFLERAALLTLDPARRGERALAAAEVKVQAGRFDAAIALLATAEAGPLDERQRARIDLLRAHLAFATSRGGEASLLLLRAAKRFEPVDAVRARETYLDGISAAAFAGRLASPGGTVLDLSRAATAAPAAPLPPRAIDHLLDGLATNFVEGYPAAVTSLRTALANNPGEMSAAEELRWMWLFNEAALHLWDDQRWNTLSARYLQLARDVGALIELPLALSTRAMMLVFTGDLADASALIEEQSAASEATGINLGPYAAAYLAAMRGRQAETTTLADGILTEVPSRGEGIGIAIAEWTKALMHNGTGNYQEAMAAAQRALHHQEYPDRHYPGIANWAAHELIEAAARSEMTDTATEATEWITEMTTASGTDWALGVGARSRALLAQGDDAERLYREAITRLGTSLVRTDLARAHLLYGEWLRRERRRVEAREQLRTAHQMLESMGMSAFADRARRELLATGETARKRSAPTVTAELTAQEAQIARLARDGLSNPEIGTRLFISTKTVQYHLRKVFTKLGITSRGQLEYVLP</sequence>
<dbReference type="InterPro" id="IPR016032">
    <property type="entry name" value="Sig_transdc_resp-reg_C-effctor"/>
</dbReference>
<accession>A0ABM7J3J0</accession>
<dbReference type="PROSITE" id="PS50043">
    <property type="entry name" value="HTH_LUXR_2"/>
    <property type="match status" value="1"/>
</dbReference>
<dbReference type="InterPro" id="IPR036388">
    <property type="entry name" value="WH-like_DNA-bd_sf"/>
</dbReference>
<dbReference type="InterPro" id="IPR011990">
    <property type="entry name" value="TPR-like_helical_dom_sf"/>
</dbReference>
<keyword evidence="2" id="KW-0067">ATP-binding</keyword>
<dbReference type="Pfam" id="PF13191">
    <property type="entry name" value="AAA_16"/>
    <property type="match status" value="1"/>
</dbReference>
<dbReference type="Proteomes" id="UP000466683">
    <property type="component" value="Chromosome"/>
</dbReference>
<reference evidence="4 5" key="1">
    <citation type="journal article" date="2019" name="Emerg. Microbes Infect.">
        <title>Comprehensive subspecies identification of 175 nontuberculous mycobacteria species based on 7547 genomic profiles.</title>
        <authorList>
            <person name="Matsumoto Y."/>
            <person name="Kinjo T."/>
            <person name="Motooka D."/>
            <person name="Nabeya D."/>
            <person name="Jung N."/>
            <person name="Uechi K."/>
            <person name="Horii T."/>
            <person name="Iida T."/>
            <person name="Fujita J."/>
            <person name="Nakamura S."/>
        </authorList>
    </citation>
    <scope>NUCLEOTIDE SEQUENCE [LARGE SCALE GENOMIC DNA]</scope>
    <source>
        <strain evidence="4 5">JCM 15653</strain>
    </source>
</reference>
<proteinExistence type="predicted"/>
<dbReference type="SUPFAM" id="SSF46894">
    <property type="entry name" value="C-terminal effector domain of the bipartite response regulators"/>
    <property type="match status" value="1"/>
</dbReference>
<dbReference type="Gene3D" id="3.40.50.300">
    <property type="entry name" value="P-loop containing nucleotide triphosphate hydrolases"/>
    <property type="match status" value="1"/>
</dbReference>
<dbReference type="Pfam" id="PF00196">
    <property type="entry name" value="GerE"/>
    <property type="match status" value="1"/>
</dbReference>
<dbReference type="SUPFAM" id="SSF52540">
    <property type="entry name" value="P-loop containing nucleoside triphosphate hydrolases"/>
    <property type="match status" value="1"/>
</dbReference>
<dbReference type="PANTHER" id="PTHR16305:SF35">
    <property type="entry name" value="TRANSCRIPTIONAL ACTIVATOR DOMAIN"/>
    <property type="match status" value="1"/>
</dbReference>
<gene>
    <name evidence="4" type="ORF">MBOE_54280</name>
</gene>